<sequence>MRTGVVVAAVLLLAACGTGPPRWLASGDAVTAGEVLPLPGALDGWVLQDEWSATLRITVGADTHRRVPGANGASLVPDLQGCEERRLLLTWQVRSDEITLTAALLGPDDAVRTSAEGLGGTISTDGCSAPGFANPDGEQQSYSSNQADVVVTVQEYRR</sequence>
<dbReference type="Proteomes" id="UP000199022">
    <property type="component" value="Unassembled WGS sequence"/>
</dbReference>
<reference evidence="3" key="1">
    <citation type="submission" date="2016-10" db="EMBL/GenBank/DDBJ databases">
        <authorList>
            <person name="Varghese N."/>
            <person name="Submissions S."/>
        </authorList>
    </citation>
    <scope>NUCLEOTIDE SEQUENCE [LARGE SCALE GENOMIC DNA]</scope>
    <source>
        <strain evidence="3">DSM 45962</strain>
    </source>
</reference>
<protein>
    <submittedName>
        <fullName evidence="2">Uncharacterized protein</fullName>
    </submittedName>
</protein>
<keyword evidence="3" id="KW-1185">Reference proteome</keyword>
<feature type="compositionally biased region" description="Polar residues" evidence="1">
    <location>
        <begin position="137"/>
        <end position="146"/>
    </location>
</feature>
<name>A0A1I1QHG9_9ACTN</name>
<evidence type="ECO:0000313" key="3">
    <source>
        <dbReference type="Proteomes" id="UP000199022"/>
    </source>
</evidence>
<dbReference type="PROSITE" id="PS51257">
    <property type="entry name" value="PROKAR_LIPOPROTEIN"/>
    <property type="match status" value="1"/>
</dbReference>
<dbReference type="AlphaFoldDB" id="A0A1I1QHG9"/>
<dbReference type="RefSeq" id="WP_091559922.1">
    <property type="nucleotide sequence ID" value="NZ_BNAC01000001.1"/>
</dbReference>
<dbReference type="EMBL" id="FOMD01000003">
    <property type="protein sequence ID" value="SFD21509.1"/>
    <property type="molecule type" value="Genomic_DNA"/>
</dbReference>
<dbReference type="STRING" id="1225127.SAMN05661030_2786"/>
<proteinExistence type="predicted"/>
<evidence type="ECO:0000313" key="2">
    <source>
        <dbReference type="EMBL" id="SFD21509.1"/>
    </source>
</evidence>
<evidence type="ECO:0000256" key="1">
    <source>
        <dbReference type="SAM" id="MobiDB-lite"/>
    </source>
</evidence>
<organism evidence="2 3">
    <name type="scientific">Klenkia taihuensis</name>
    <dbReference type="NCBI Taxonomy" id="1225127"/>
    <lineage>
        <taxon>Bacteria</taxon>
        <taxon>Bacillati</taxon>
        <taxon>Actinomycetota</taxon>
        <taxon>Actinomycetes</taxon>
        <taxon>Geodermatophilales</taxon>
        <taxon>Geodermatophilaceae</taxon>
        <taxon>Klenkia</taxon>
    </lineage>
</organism>
<accession>A0A1I1QHG9</accession>
<dbReference type="OrthoDB" id="3390131at2"/>
<feature type="region of interest" description="Disordered" evidence="1">
    <location>
        <begin position="122"/>
        <end position="146"/>
    </location>
</feature>
<gene>
    <name evidence="2" type="ORF">SAMN05661030_2786</name>
</gene>